<evidence type="ECO:0000256" key="3">
    <source>
        <dbReference type="ARBA" id="ARBA00023186"/>
    </source>
</evidence>
<dbReference type="InterPro" id="IPR051316">
    <property type="entry name" value="Zinc-reg_GTPase_activator"/>
</dbReference>
<dbReference type="Pfam" id="PF02492">
    <property type="entry name" value="cobW"/>
    <property type="match status" value="1"/>
</dbReference>
<feature type="region of interest" description="Disordered" evidence="6">
    <location>
        <begin position="251"/>
        <end position="274"/>
    </location>
</feature>
<protein>
    <submittedName>
        <fullName evidence="8">CobW family GTP-binding protein</fullName>
    </submittedName>
</protein>
<comment type="catalytic activity">
    <reaction evidence="5">
        <text>GTP + H2O = GDP + phosphate + H(+)</text>
        <dbReference type="Rhea" id="RHEA:19669"/>
        <dbReference type="ChEBI" id="CHEBI:15377"/>
        <dbReference type="ChEBI" id="CHEBI:15378"/>
        <dbReference type="ChEBI" id="CHEBI:37565"/>
        <dbReference type="ChEBI" id="CHEBI:43474"/>
        <dbReference type="ChEBI" id="CHEBI:58189"/>
    </reaction>
    <physiologicalReaction direction="left-to-right" evidence="5">
        <dbReference type="Rhea" id="RHEA:19670"/>
    </physiologicalReaction>
</comment>
<feature type="compositionally biased region" description="Low complexity" evidence="6">
    <location>
        <begin position="255"/>
        <end position="274"/>
    </location>
</feature>
<reference evidence="9" key="1">
    <citation type="journal article" date="2019" name="Int. J. Syst. Evol. Microbiol.">
        <title>The Global Catalogue of Microorganisms (GCM) 10K type strain sequencing project: providing services to taxonomists for standard genome sequencing and annotation.</title>
        <authorList>
            <consortium name="The Broad Institute Genomics Platform"/>
            <consortium name="The Broad Institute Genome Sequencing Center for Infectious Disease"/>
            <person name="Wu L."/>
            <person name="Ma J."/>
        </authorList>
    </citation>
    <scope>NUCLEOTIDE SEQUENCE [LARGE SCALE GENOMIC DNA]</scope>
    <source>
        <strain evidence="9">CGMCC 1.3240</strain>
    </source>
</reference>
<dbReference type="PANTHER" id="PTHR13748:SF59">
    <property type="entry name" value="COBW C-TERMINAL DOMAIN-CONTAINING PROTEIN"/>
    <property type="match status" value="1"/>
</dbReference>
<dbReference type="SMART" id="SM00833">
    <property type="entry name" value="CobW_C"/>
    <property type="match status" value="1"/>
</dbReference>
<organism evidence="8 9">
    <name type="scientific">Paenibacillus solisilvae</name>
    <dbReference type="NCBI Taxonomy" id="2486751"/>
    <lineage>
        <taxon>Bacteria</taxon>
        <taxon>Bacillati</taxon>
        <taxon>Bacillota</taxon>
        <taxon>Bacilli</taxon>
        <taxon>Bacillales</taxon>
        <taxon>Paenibacillaceae</taxon>
        <taxon>Paenibacillus</taxon>
    </lineage>
</organism>
<evidence type="ECO:0000259" key="7">
    <source>
        <dbReference type="SMART" id="SM00833"/>
    </source>
</evidence>
<gene>
    <name evidence="8" type="ORF">ACFPYJ_11110</name>
</gene>
<dbReference type="CDD" id="cd03112">
    <property type="entry name" value="CobW-like"/>
    <property type="match status" value="1"/>
</dbReference>
<evidence type="ECO:0000256" key="4">
    <source>
        <dbReference type="ARBA" id="ARBA00034320"/>
    </source>
</evidence>
<sequence>MEQSVIPVIVLSGFLGSGKTTLLLRLLKHANENGLRVSVLMNEVGKVDVDGVLVSSSTANQIIESITEGCLCCTKKSELASCLERLALQRPDVIVIELTGVANPEEIAEAMTEPAVIGKVALHRIITVLDAEHALDYNSIFSSDRELIRTLRRQIEVADAVIANKADLISDRTKVKVEQMVRERNPGCALVPAIRCDVPPDLAFAGIVRLSVKQLAFSRMGTPTSERSSPPLKLSLKSAGRPQQEAILVNSQPAQAQTNQSVSSSSQPDSSGSYSRVRTVAIYPEASPPLSRRHFEDFITGRGNRCLRAKGYMPFGTGGKLMLFQLAGRRVEWSPANYEGRPYFVMIGIDLNAAQIEQEWRKLTKS</sequence>
<dbReference type="SUPFAM" id="SSF52540">
    <property type="entry name" value="P-loop containing nucleoside triphosphate hydrolases"/>
    <property type="match status" value="1"/>
</dbReference>
<dbReference type="Gene3D" id="3.30.1220.10">
    <property type="entry name" value="CobW-like, C-terminal domain"/>
    <property type="match status" value="1"/>
</dbReference>
<keyword evidence="1" id="KW-0547">Nucleotide-binding</keyword>
<keyword evidence="9" id="KW-1185">Reference proteome</keyword>
<proteinExistence type="inferred from homology"/>
<dbReference type="Pfam" id="PF07683">
    <property type="entry name" value="CobW_C"/>
    <property type="match status" value="1"/>
</dbReference>
<keyword evidence="3" id="KW-0143">Chaperone</keyword>
<evidence type="ECO:0000256" key="1">
    <source>
        <dbReference type="ARBA" id="ARBA00022741"/>
    </source>
</evidence>
<dbReference type="Gene3D" id="3.40.50.300">
    <property type="entry name" value="P-loop containing nucleotide triphosphate hydrolases"/>
    <property type="match status" value="1"/>
</dbReference>
<dbReference type="InterPro" id="IPR011629">
    <property type="entry name" value="CobW-like_C"/>
</dbReference>
<accession>A0ABW0VZR7</accession>
<dbReference type="InterPro" id="IPR027417">
    <property type="entry name" value="P-loop_NTPase"/>
</dbReference>
<dbReference type="Proteomes" id="UP001596047">
    <property type="component" value="Unassembled WGS sequence"/>
</dbReference>
<evidence type="ECO:0000313" key="9">
    <source>
        <dbReference type="Proteomes" id="UP001596047"/>
    </source>
</evidence>
<dbReference type="SUPFAM" id="SSF90002">
    <property type="entry name" value="Hypothetical protein YjiA, C-terminal domain"/>
    <property type="match status" value="1"/>
</dbReference>
<evidence type="ECO:0000313" key="8">
    <source>
        <dbReference type="EMBL" id="MFC5649660.1"/>
    </source>
</evidence>
<comment type="caution">
    <text evidence="8">The sequence shown here is derived from an EMBL/GenBank/DDBJ whole genome shotgun (WGS) entry which is preliminary data.</text>
</comment>
<name>A0ABW0VZR7_9BACL</name>
<feature type="domain" description="CobW C-terminal" evidence="7">
    <location>
        <begin position="277"/>
        <end position="364"/>
    </location>
</feature>
<evidence type="ECO:0000256" key="2">
    <source>
        <dbReference type="ARBA" id="ARBA00022801"/>
    </source>
</evidence>
<keyword evidence="2" id="KW-0378">Hydrolase</keyword>
<dbReference type="EMBL" id="JBHSOW010000040">
    <property type="protein sequence ID" value="MFC5649660.1"/>
    <property type="molecule type" value="Genomic_DNA"/>
</dbReference>
<comment type="similarity">
    <text evidence="4">Belongs to the SIMIBI class G3E GTPase family. ZNG1 subfamily.</text>
</comment>
<dbReference type="PANTHER" id="PTHR13748">
    <property type="entry name" value="COBW-RELATED"/>
    <property type="match status" value="1"/>
</dbReference>
<evidence type="ECO:0000256" key="6">
    <source>
        <dbReference type="SAM" id="MobiDB-lite"/>
    </source>
</evidence>
<dbReference type="InterPro" id="IPR003495">
    <property type="entry name" value="CobW/HypB/UreG_nucleotide-bd"/>
</dbReference>
<evidence type="ECO:0000256" key="5">
    <source>
        <dbReference type="ARBA" id="ARBA00049117"/>
    </source>
</evidence>
<dbReference type="InterPro" id="IPR036627">
    <property type="entry name" value="CobW-likC_sf"/>
</dbReference>
<dbReference type="RefSeq" id="WP_379188192.1">
    <property type="nucleotide sequence ID" value="NZ_JBHSOW010000040.1"/>
</dbReference>